<name>A0ABW7DNC5_9FIRM</name>
<dbReference type="EMBL" id="JBIEKR010000005">
    <property type="protein sequence ID" value="MFG6272874.1"/>
    <property type="molecule type" value="Genomic_DNA"/>
</dbReference>
<accession>A0ABW7DNC5</accession>
<sequence>MAFLHHTFRPDGHLPFTGTAKNLCPQSRLLAASCRRLAFPAVKCAKRVQKKSNGKHSFVIKIAHNPHD</sequence>
<evidence type="ECO:0000313" key="1">
    <source>
        <dbReference type="EMBL" id="MFG6272874.1"/>
    </source>
</evidence>
<organism evidence="1 2">
    <name type="scientific">Megasphaera hexanoica</name>
    <dbReference type="NCBI Taxonomy" id="1675036"/>
    <lineage>
        <taxon>Bacteria</taxon>
        <taxon>Bacillati</taxon>
        <taxon>Bacillota</taxon>
        <taxon>Negativicutes</taxon>
        <taxon>Veillonellales</taxon>
        <taxon>Veillonellaceae</taxon>
        <taxon>Megasphaera</taxon>
    </lineage>
</organism>
<dbReference type="Proteomes" id="UP001605989">
    <property type="component" value="Unassembled WGS sequence"/>
</dbReference>
<proteinExistence type="predicted"/>
<protein>
    <submittedName>
        <fullName evidence="1">Uncharacterized protein</fullName>
    </submittedName>
</protein>
<reference evidence="1 2" key="1">
    <citation type="submission" date="2024-10" db="EMBL/GenBank/DDBJ databases">
        <authorList>
            <person name="Sang B.-I."/>
            <person name="Prabhaharan D."/>
        </authorList>
    </citation>
    <scope>NUCLEOTIDE SEQUENCE [LARGE SCALE GENOMIC DNA]</scope>
    <source>
        <strain evidence="1 2">MH</strain>
    </source>
</reference>
<comment type="caution">
    <text evidence="1">The sequence shown here is derived from an EMBL/GenBank/DDBJ whole genome shotgun (WGS) entry which is preliminary data.</text>
</comment>
<keyword evidence="2" id="KW-1185">Reference proteome</keyword>
<gene>
    <name evidence="1" type="ORF">ACGTZG_06685</name>
</gene>
<evidence type="ECO:0000313" key="2">
    <source>
        <dbReference type="Proteomes" id="UP001605989"/>
    </source>
</evidence>